<reference evidence="15 16" key="1">
    <citation type="submission" date="2015-09" db="EMBL/GenBank/DDBJ databases">
        <title>Complete genome of Psychrobacter urativorans R10.10B.</title>
        <authorList>
            <person name="See-Too W.S."/>
            <person name="Chan K.G."/>
        </authorList>
    </citation>
    <scope>NUCLEOTIDE SEQUENCE [LARGE SCALE GENOMIC DNA]</scope>
    <source>
        <strain evidence="15 16">R10.10B</strain>
    </source>
</reference>
<dbReference type="PANTHER" id="PTHR30529">
    <property type="entry name" value="CYTOCHROME B561"/>
    <property type="match status" value="1"/>
</dbReference>
<keyword evidence="3" id="KW-0813">Transport</keyword>
<evidence type="ECO:0000259" key="14">
    <source>
        <dbReference type="Pfam" id="PF01292"/>
    </source>
</evidence>
<sequence length="175" mass="19973">MNNGNVSVQKWSASSRIFHWISVLLLLVTWLLMLVYGYTDSKIYIGLHKAFGMSVLFWMLARVINRVFTKAPPALPMPKFQIIVSQLTHFILYALLIAMPVTGLLMSVYGGRPVDMFGLFEIPVFVTPVRSMARFYNDVHADILWPMIIVFTGLHIGAALYHQFIKKDNLIGRIK</sequence>
<dbReference type="STRING" id="45610.AOC03_04545"/>
<dbReference type="InterPro" id="IPR052168">
    <property type="entry name" value="Cytochrome_b561_oxidase"/>
</dbReference>
<evidence type="ECO:0000256" key="11">
    <source>
        <dbReference type="ARBA" id="ARBA00023136"/>
    </source>
</evidence>
<dbReference type="OrthoDB" id="1247465at2"/>
<keyword evidence="8" id="KW-0249">Electron transport</keyword>
<keyword evidence="9 13" id="KW-1133">Transmembrane helix</keyword>
<comment type="cofactor">
    <cofactor evidence="1">
        <name>heme b</name>
        <dbReference type="ChEBI" id="CHEBI:60344"/>
    </cofactor>
</comment>
<dbReference type="SUPFAM" id="SSF81342">
    <property type="entry name" value="Transmembrane di-heme cytochromes"/>
    <property type="match status" value="1"/>
</dbReference>
<keyword evidence="16" id="KW-1185">Reference proteome</keyword>
<dbReference type="RefSeq" id="WP_062533799.1">
    <property type="nucleotide sequence ID" value="NZ_CP012678.1"/>
</dbReference>
<comment type="subcellular location">
    <subcellularLocation>
        <location evidence="2">Cell membrane</location>
        <topology evidence="2">Multi-pass membrane protein</topology>
    </subcellularLocation>
</comment>
<proteinExistence type="inferred from homology"/>
<feature type="transmembrane region" description="Helical" evidence="13">
    <location>
        <begin position="90"/>
        <end position="110"/>
    </location>
</feature>
<feature type="transmembrane region" description="Helical" evidence="13">
    <location>
        <begin position="143"/>
        <end position="165"/>
    </location>
</feature>
<dbReference type="KEGG" id="pur:AOC03_04545"/>
<keyword evidence="7" id="KW-0479">Metal-binding</keyword>
<accession>A0A0M3V8L9</accession>
<dbReference type="GO" id="GO:0020037">
    <property type="term" value="F:heme binding"/>
    <property type="evidence" value="ECO:0007669"/>
    <property type="project" value="TreeGrafter"/>
</dbReference>
<dbReference type="InterPro" id="IPR011577">
    <property type="entry name" value="Cyt_b561_bac/Ni-Hgenase"/>
</dbReference>
<keyword evidence="5" id="KW-0349">Heme</keyword>
<evidence type="ECO:0000313" key="16">
    <source>
        <dbReference type="Proteomes" id="UP000059847"/>
    </source>
</evidence>
<evidence type="ECO:0000256" key="13">
    <source>
        <dbReference type="SAM" id="Phobius"/>
    </source>
</evidence>
<comment type="similarity">
    <text evidence="12">Belongs to the cytochrome b561 family.</text>
</comment>
<dbReference type="EMBL" id="CP012678">
    <property type="protein sequence ID" value="ALF59413.1"/>
    <property type="molecule type" value="Genomic_DNA"/>
</dbReference>
<dbReference type="Proteomes" id="UP000059847">
    <property type="component" value="Chromosome"/>
</dbReference>
<evidence type="ECO:0000256" key="6">
    <source>
        <dbReference type="ARBA" id="ARBA00022692"/>
    </source>
</evidence>
<keyword evidence="4" id="KW-1003">Cell membrane</keyword>
<dbReference type="InterPro" id="IPR016174">
    <property type="entry name" value="Di-haem_cyt_TM"/>
</dbReference>
<dbReference type="GO" id="GO:0009055">
    <property type="term" value="F:electron transfer activity"/>
    <property type="evidence" value="ECO:0007669"/>
    <property type="project" value="InterPro"/>
</dbReference>
<evidence type="ECO:0000313" key="15">
    <source>
        <dbReference type="EMBL" id="ALF59413.1"/>
    </source>
</evidence>
<feature type="transmembrane region" description="Helical" evidence="13">
    <location>
        <begin position="17"/>
        <end position="38"/>
    </location>
</feature>
<name>A0A0M3V8L9_9GAMM</name>
<evidence type="ECO:0000256" key="3">
    <source>
        <dbReference type="ARBA" id="ARBA00022448"/>
    </source>
</evidence>
<evidence type="ECO:0000256" key="4">
    <source>
        <dbReference type="ARBA" id="ARBA00022475"/>
    </source>
</evidence>
<evidence type="ECO:0000256" key="10">
    <source>
        <dbReference type="ARBA" id="ARBA00023004"/>
    </source>
</evidence>
<keyword evidence="10" id="KW-0408">Iron</keyword>
<dbReference type="GO" id="GO:0046872">
    <property type="term" value="F:metal ion binding"/>
    <property type="evidence" value="ECO:0007669"/>
    <property type="project" value="UniProtKB-KW"/>
</dbReference>
<evidence type="ECO:0000256" key="8">
    <source>
        <dbReference type="ARBA" id="ARBA00022982"/>
    </source>
</evidence>
<dbReference type="PANTHER" id="PTHR30529:SF7">
    <property type="entry name" value="CYTOCHROME B561 BACTERIAL_NI-HYDROGENASE DOMAIN-CONTAINING PROTEIN"/>
    <property type="match status" value="1"/>
</dbReference>
<evidence type="ECO:0000256" key="1">
    <source>
        <dbReference type="ARBA" id="ARBA00001970"/>
    </source>
</evidence>
<evidence type="ECO:0000256" key="2">
    <source>
        <dbReference type="ARBA" id="ARBA00004651"/>
    </source>
</evidence>
<keyword evidence="11 13" id="KW-0472">Membrane</keyword>
<evidence type="ECO:0000256" key="12">
    <source>
        <dbReference type="ARBA" id="ARBA00037975"/>
    </source>
</evidence>
<gene>
    <name evidence="15" type="ORF">AOC03_04545</name>
</gene>
<protein>
    <submittedName>
        <fullName evidence="15">Cytochrome B</fullName>
    </submittedName>
</protein>
<feature type="domain" description="Cytochrome b561 bacterial/Ni-hydrogenase" evidence="14">
    <location>
        <begin position="11"/>
        <end position="173"/>
    </location>
</feature>
<dbReference type="GO" id="GO:0005886">
    <property type="term" value="C:plasma membrane"/>
    <property type="evidence" value="ECO:0007669"/>
    <property type="project" value="UniProtKB-SubCell"/>
</dbReference>
<keyword evidence="6 13" id="KW-0812">Transmembrane</keyword>
<organism evidence="15 16">
    <name type="scientific">Psychrobacter urativorans</name>
    <dbReference type="NCBI Taxonomy" id="45610"/>
    <lineage>
        <taxon>Bacteria</taxon>
        <taxon>Pseudomonadati</taxon>
        <taxon>Pseudomonadota</taxon>
        <taxon>Gammaproteobacteria</taxon>
        <taxon>Moraxellales</taxon>
        <taxon>Moraxellaceae</taxon>
        <taxon>Psychrobacter</taxon>
    </lineage>
</organism>
<dbReference type="Pfam" id="PF01292">
    <property type="entry name" value="Ni_hydr_CYTB"/>
    <property type="match status" value="1"/>
</dbReference>
<evidence type="ECO:0000256" key="9">
    <source>
        <dbReference type="ARBA" id="ARBA00022989"/>
    </source>
</evidence>
<evidence type="ECO:0000256" key="7">
    <source>
        <dbReference type="ARBA" id="ARBA00022723"/>
    </source>
</evidence>
<dbReference type="AlphaFoldDB" id="A0A0M3V8L9"/>
<dbReference type="GO" id="GO:0022904">
    <property type="term" value="P:respiratory electron transport chain"/>
    <property type="evidence" value="ECO:0007669"/>
    <property type="project" value="InterPro"/>
</dbReference>
<evidence type="ECO:0000256" key="5">
    <source>
        <dbReference type="ARBA" id="ARBA00022617"/>
    </source>
</evidence>